<reference evidence="2" key="2">
    <citation type="journal article" date="2024" name="Plant">
        <title>Genomic evolution and insights into agronomic trait innovations of Sesamum species.</title>
        <authorList>
            <person name="Miao H."/>
            <person name="Wang L."/>
            <person name="Qu L."/>
            <person name="Liu H."/>
            <person name="Sun Y."/>
            <person name="Le M."/>
            <person name="Wang Q."/>
            <person name="Wei S."/>
            <person name="Zheng Y."/>
            <person name="Lin W."/>
            <person name="Duan Y."/>
            <person name="Cao H."/>
            <person name="Xiong S."/>
            <person name="Wang X."/>
            <person name="Wei L."/>
            <person name="Li C."/>
            <person name="Ma Q."/>
            <person name="Ju M."/>
            <person name="Zhao R."/>
            <person name="Li G."/>
            <person name="Mu C."/>
            <person name="Tian Q."/>
            <person name="Mei H."/>
            <person name="Zhang T."/>
            <person name="Gao T."/>
            <person name="Zhang H."/>
        </authorList>
    </citation>
    <scope>NUCLEOTIDE SEQUENCE</scope>
    <source>
        <strain evidence="2">KEN1</strain>
    </source>
</reference>
<proteinExistence type="predicted"/>
<dbReference type="AlphaFoldDB" id="A0AAW2XCQ2"/>
<dbReference type="InterPro" id="IPR013103">
    <property type="entry name" value="RVT_2"/>
</dbReference>
<protein>
    <recommendedName>
        <fullName evidence="1">Reverse transcriptase Ty1/copia-type domain-containing protein</fullName>
    </recommendedName>
</protein>
<accession>A0AAW2XCQ2</accession>
<comment type="caution">
    <text evidence="2">The sequence shown here is derived from an EMBL/GenBank/DDBJ whole genome shotgun (WGS) entry which is preliminary data.</text>
</comment>
<dbReference type="PANTHER" id="PTHR11439">
    <property type="entry name" value="GAG-POL-RELATED RETROTRANSPOSON"/>
    <property type="match status" value="1"/>
</dbReference>
<organism evidence="2">
    <name type="scientific">Sesamum latifolium</name>
    <dbReference type="NCBI Taxonomy" id="2727402"/>
    <lineage>
        <taxon>Eukaryota</taxon>
        <taxon>Viridiplantae</taxon>
        <taxon>Streptophyta</taxon>
        <taxon>Embryophyta</taxon>
        <taxon>Tracheophyta</taxon>
        <taxon>Spermatophyta</taxon>
        <taxon>Magnoliopsida</taxon>
        <taxon>eudicotyledons</taxon>
        <taxon>Gunneridae</taxon>
        <taxon>Pentapetalae</taxon>
        <taxon>asterids</taxon>
        <taxon>lamiids</taxon>
        <taxon>Lamiales</taxon>
        <taxon>Pedaliaceae</taxon>
        <taxon>Sesamum</taxon>
    </lineage>
</organism>
<reference evidence="2" key="1">
    <citation type="submission" date="2020-06" db="EMBL/GenBank/DDBJ databases">
        <authorList>
            <person name="Li T."/>
            <person name="Hu X."/>
            <person name="Zhang T."/>
            <person name="Song X."/>
            <person name="Zhang H."/>
            <person name="Dai N."/>
            <person name="Sheng W."/>
            <person name="Hou X."/>
            <person name="Wei L."/>
        </authorList>
    </citation>
    <scope>NUCLEOTIDE SEQUENCE</scope>
    <source>
        <strain evidence="2">KEN1</strain>
        <tissue evidence="2">Leaf</tissue>
    </source>
</reference>
<evidence type="ECO:0000313" key="2">
    <source>
        <dbReference type="EMBL" id="KAL0451849.1"/>
    </source>
</evidence>
<dbReference type="SUPFAM" id="SSF56672">
    <property type="entry name" value="DNA/RNA polymerases"/>
    <property type="match status" value="1"/>
</dbReference>
<feature type="non-terminal residue" evidence="2">
    <location>
        <position position="1"/>
    </location>
</feature>
<name>A0AAW2XCQ2_9LAMI</name>
<dbReference type="InterPro" id="IPR043502">
    <property type="entry name" value="DNA/RNA_pol_sf"/>
</dbReference>
<dbReference type="Pfam" id="PF07727">
    <property type="entry name" value="RVT_2"/>
    <property type="match status" value="1"/>
</dbReference>
<feature type="domain" description="Reverse transcriptase Ty1/copia-type" evidence="1">
    <location>
        <begin position="5"/>
        <end position="83"/>
    </location>
</feature>
<dbReference type="EMBL" id="JACGWN010000004">
    <property type="protein sequence ID" value="KAL0451849.1"/>
    <property type="molecule type" value="Genomic_DNA"/>
</dbReference>
<sequence>ELLALLVYVDDVLITCHSELHIIETKRFLLSSFTTKDLEHAKYFLGLEIARSPAGTSIMQNKFIRDIIQDTGLLSSKSASTPLHMGVKLSSQDASVLPDPELYRCLVGRLLYLSFTRPDSSFASQYYNADWASFVDSRCSLTGYCIFLGGALISWKTKKKTTIAHSTVEAEYRNLGSTVCELKWIPYLPRDLSIQVPLPIPLYCDNQTAFHIAANPVFHERTKHLEID</sequence>
<dbReference type="PANTHER" id="PTHR11439:SF465">
    <property type="entry name" value="REVERSE TRANSCRIPTASE TY1_COPIA-TYPE DOMAIN-CONTAINING PROTEIN"/>
    <property type="match status" value="1"/>
</dbReference>
<dbReference type="CDD" id="cd09272">
    <property type="entry name" value="RNase_HI_RT_Ty1"/>
    <property type="match status" value="1"/>
</dbReference>
<evidence type="ECO:0000259" key="1">
    <source>
        <dbReference type="Pfam" id="PF07727"/>
    </source>
</evidence>
<gene>
    <name evidence="2" type="ORF">Slati_1163000</name>
</gene>